<dbReference type="SMART" id="SM00388">
    <property type="entry name" value="HisKA"/>
    <property type="match status" value="1"/>
</dbReference>
<comment type="catalytic activity">
    <reaction evidence="1">
        <text>ATP + protein L-histidine = ADP + protein N-phospho-L-histidine.</text>
        <dbReference type="EC" id="2.7.13.3"/>
    </reaction>
</comment>
<accession>A0ABR6NSS9</accession>
<dbReference type="SMART" id="SM00304">
    <property type="entry name" value="HAMP"/>
    <property type="match status" value="1"/>
</dbReference>
<gene>
    <name evidence="16" type="ORF">HNQ04_002360</name>
</gene>
<evidence type="ECO:0000256" key="9">
    <source>
        <dbReference type="ARBA" id="ARBA00023012"/>
    </source>
</evidence>
<comment type="caution">
    <text evidence="16">The sequence shown here is derived from an EMBL/GenBank/DDBJ whole genome shotgun (WGS) entry which is preliminary data.</text>
</comment>
<keyword evidence="11" id="KW-0175">Coiled coil</keyword>
<dbReference type="SMART" id="SM00387">
    <property type="entry name" value="HATPase_c"/>
    <property type="match status" value="1"/>
</dbReference>
<dbReference type="Pfam" id="PF02518">
    <property type="entry name" value="HATPase_c"/>
    <property type="match status" value="1"/>
</dbReference>
<dbReference type="Gene3D" id="6.10.340.10">
    <property type="match status" value="1"/>
</dbReference>
<comment type="subcellular location">
    <subcellularLocation>
        <location evidence="2">Membrane</location>
    </subcellularLocation>
</comment>
<keyword evidence="10 13" id="KW-0472">Membrane</keyword>
<dbReference type="PANTHER" id="PTHR45436">
    <property type="entry name" value="SENSOR HISTIDINE KINASE YKOH"/>
    <property type="match status" value="1"/>
</dbReference>
<dbReference type="PANTHER" id="PTHR45436:SF5">
    <property type="entry name" value="SENSOR HISTIDINE KINASE TRCS"/>
    <property type="match status" value="1"/>
</dbReference>
<dbReference type="RefSeq" id="WP_249039104.1">
    <property type="nucleotide sequence ID" value="NZ_JACHEW010000011.1"/>
</dbReference>
<evidence type="ECO:0000259" key="15">
    <source>
        <dbReference type="PROSITE" id="PS50885"/>
    </source>
</evidence>
<name>A0ABR6NSS9_9DEIO</name>
<evidence type="ECO:0000256" key="6">
    <source>
        <dbReference type="ARBA" id="ARBA00022692"/>
    </source>
</evidence>
<keyword evidence="7 16" id="KW-0418">Kinase</keyword>
<dbReference type="Gene3D" id="3.30.565.10">
    <property type="entry name" value="Histidine kinase-like ATPase, C-terminal domain"/>
    <property type="match status" value="1"/>
</dbReference>
<protein>
    <recommendedName>
        <fullName evidence="3">histidine kinase</fullName>
        <ecNumber evidence="3">2.7.13.3</ecNumber>
    </recommendedName>
</protein>
<dbReference type="Gene3D" id="1.10.287.130">
    <property type="match status" value="1"/>
</dbReference>
<evidence type="ECO:0000256" key="12">
    <source>
        <dbReference type="SAM" id="MobiDB-lite"/>
    </source>
</evidence>
<evidence type="ECO:0000259" key="14">
    <source>
        <dbReference type="PROSITE" id="PS50109"/>
    </source>
</evidence>
<feature type="domain" description="HAMP" evidence="15">
    <location>
        <begin position="162"/>
        <end position="215"/>
    </location>
</feature>
<dbReference type="EC" id="2.7.13.3" evidence="3"/>
<keyword evidence="4" id="KW-0597">Phosphoprotein</keyword>
<dbReference type="CDD" id="cd06225">
    <property type="entry name" value="HAMP"/>
    <property type="match status" value="1"/>
</dbReference>
<dbReference type="Proteomes" id="UP000629870">
    <property type="component" value="Unassembled WGS sequence"/>
</dbReference>
<dbReference type="InterPro" id="IPR050428">
    <property type="entry name" value="TCS_sensor_his_kinase"/>
</dbReference>
<organism evidence="16 17">
    <name type="scientific">Deinococcus radiopugnans ATCC 19172</name>
    <dbReference type="NCBI Taxonomy" id="585398"/>
    <lineage>
        <taxon>Bacteria</taxon>
        <taxon>Thermotogati</taxon>
        <taxon>Deinococcota</taxon>
        <taxon>Deinococci</taxon>
        <taxon>Deinococcales</taxon>
        <taxon>Deinococcaceae</taxon>
        <taxon>Deinococcus</taxon>
    </lineage>
</organism>
<dbReference type="PROSITE" id="PS50885">
    <property type="entry name" value="HAMP"/>
    <property type="match status" value="1"/>
</dbReference>
<keyword evidence="6 13" id="KW-0812">Transmembrane</keyword>
<dbReference type="GO" id="GO:0004673">
    <property type="term" value="F:protein histidine kinase activity"/>
    <property type="evidence" value="ECO:0007669"/>
    <property type="project" value="UniProtKB-EC"/>
</dbReference>
<dbReference type="Pfam" id="PF00512">
    <property type="entry name" value="HisKA"/>
    <property type="match status" value="1"/>
</dbReference>
<dbReference type="InterPro" id="IPR005467">
    <property type="entry name" value="His_kinase_dom"/>
</dbReference>
<evidence type="ECO:0000256" key="13">
    <source>
        <dbReference type="SAM" id="Phobius"/>
    </source>
</evidence>
<keyword evidence="9" id="KW-0902">Two-component regulatory system</keyword>
<evidence type="ECO:0000256" key="2">
    <source>
        <dbReference type="ARBA" id="ARBA00004370"/>
    </source>
</evidence>
<feature type="compositionally biased region" description="Polar residues" evidence="12">
    <location>
        <begin position="53"/>
        <end position="70"/>
    </location>
</feature>
<feature type="transmembrane region" description="Helical" evidence="13">
    <location>
        <begin position="142"/>
        <end position="160"/>
    </location>
</feature>
<dbReference type="PROSITE" id="PS50109">
    <property type="entry name" value="HIS_KIN"/>
    <property type="match status" value="1"/>
</dbReference>
<dbReference type="EMBL" id="JACHEW010000011">
    <property type="protein sequence ID" value="MBB6017098.1"/>
    <property type="molecule type" value="Genomic_DNA"/>
</dbReference>
<reference evidence="16 17" key="1">
    <citation type="submission" date="2020-08" db="EMBL/GenBank/DDBJ databases">
        <title>Genomic Encyclopedia of Type Strains, Phase IV (KMG-IV): sequencing the most valuable type-strain genomes for metagenomic binning, comparative biology and taxonomic classification.</title>
        <authorList>
            <person name="Goeker M."/>
        </authorList>
    </citation>
    <scope>NUCLEOTIDE SEQUENCE [LARGE SCALE GENOMIC DNA]</scope>
    <source>
        <strain evidence="16 17">DSM 12027</strain>
    </source>
</reference>
<dbReference type="InterPro" id="IPR036890">
    <property type="entry name" value="HATPase_C_sf"/>
</dbReference>
<dbReference type="CDD" id="cd00082">
    <property type="entry name" value="HisKA"/>
    <property type="match status" value="1"/>
</dbReference>
<dbReference type="InterPro" id="IPR003660">
    <property type="entry name" value="HAMP_dom"/>
</dbReference>
<feature type="region of interest" description="Disordered" evidence="12">
    <location>
        <begin position="53"/>
        <end position="89"/>
    </location>
</feature>
<dbReference type="SUPFAM" id="SSF158472">
    <property type="entry name" value="HAMP domain-like"/>
    <property type="match status" value="1"/>
</dbReference>
<keyword evidence="5 16" id="KW-0808">Transferase</keyword>
<evidence type="ECO:0000256" key="4">
    <source>
        <dbReference type="ARBA" id="ARBA00022553"/>
    </source>
</evidence>
<proteinExistence type="predicted"/>
<evidence type="ECO:0000256" key="8">
    <source>
        <dbReference type="ARBA" id="ARBA00022989"/>
    </source>
</evidence>
<dbReference type="InterPro" id="IPR003594">
    <property type="entry name" value="HATPase_dom"/>
</dbReference>
<evidence type="ECO:0000256" key="11">
    <source>
        <dbReference type="SAM" id="Coils"/>
    </source>
</evidence>
<evidence type="ECO:0000313" key="16">
    <source>
        <dbReference type="EMBL" id="MBB6017098.1"/>
    </source>
</evidence>
<evidence type="ECO:0000256" key="5">
    <source>
        <dbReference type="ARBA" id="ARBA00022679"/>
    </source>
</evidence>
<keyword evidence="17" id="KW-1185">Reference proteome</keyword>
<evidence type="ECO:0000256" key="3">
    <source>
        <dbReference type="ARBA" id="ARBA00012438"/>
    </source>
</evidence>
<feature type="coiled-coil region" evidence="11">
    <location>
        <begin position="196"/>
        <end position="230"/>
    </location>
</feature>
<dbReference type="InterPro" id="IPR036097">
    <property type="entry name" value="HisK_dim/P_sf"/>
</dbReference>
<dbReference type="Pfam" id="PF00672">
    <property type="entry name" value="HAMP"/>
    <property type="match status" value="1"/>
</dbReference>
<keyword evidence="8 13" id="KW-1133">Transmembrane helix</keyword>
<evidence type="ECO:0000256" key="7">
    <source>
        <dbReference type="ARBA" id="ARBA00022777"/>
    </source>
</evidence>
<dbReference type="PRINTS" id="PR00344">
    <property type="entry name" value="BCTRLSENSOR"/>
</dbReference>
<evidence type="ECO:0000256" key="10">
    <source>
        <dbReference type="ARBA" id="ARBA00023136"/>
    </source>
</evidence>
<dbReference type="SUPFAM" id="SSF55874">
    <property type="entry name" value="ATPase domain of HSP90 chaperone/DNA topoisomerase II/histidine kinase"/>
    <property type="match status" value="1"/>
</dbReference>
<feature type="domain" description="Histidine kinase" evidence="14">
    <location>
        <begin position="223"/>
        <end position="435"/>
    </location>
</feature>
<dbReference type="SUPFAM" id="SSF47384">
    <property type="entry name" value="Homodimeric domain of signal transducing histidine kinase"/>
    <property type="match status" value="1"/>
</dbReference>
<dbReference type="InterPro" id="IPR004358">
    <property type="entry name" value="Sig_transdc_His_kin-like_C"/>
</dbReference>
<evidence type="ECO:0000313" key="17">
    <source>
        <dbReference type="Proteomes" id="UP000629870"/>
    </source>
</evidence>
<sequence length="452" mass="47591">MNRLPASRKRRGPSLGVTLLLGMLAVVGLSVGSTFVFSNLAVRNEVRRLPPEVQQSLRAQQEAQRRNGTAVTAPISPVGSGTPLGPQWTPDLRLPTVNSVLGGIEDGSPVAGTGVRRNNGGDLPHRSGLRTQDFLKNIQQNLLRVGLLSAVASALLAFFLSRRLVRPILAVSAAAAGMAKGDLSVRAPSLSGERELAELADNFNEMAANLQRLENERRQAVADIAHELRTPLAIMQARLDALEDGVYALNPAQVALLSEQTQQLTRLVDDLRTLTLAEAGRLSLHLGALDLTGLSAGVVRDLRDRAGAWGVTLHLSAPTSLLLYADAGRVRQIAVNLLENALQHARSRVQLSLEAGNGSALLHVDDDGPGIPEASREAVFTRFTRLDSSRTRATGGSGLGLAIVQELAQAHGGAAQASRSPLGGARFTVRLPLDEGGVGRSIPGGSLGASLS</sequence>
<evidence type="ECO:0000256" key="1">
    <source>
        <dbReference type="ARBA" id="ARBA00000085"/>
    </source>
</evidence>
<dbReference type="InterPro" id="IPR003661">
    <property type="entry name" value="HisK_dim/P_dom"/>
</dbReference>